<proteinExistence type="predicted"/>
<dbReference type="EMBL" id="CP013050">
    <property type="protein sequence ID" value="ALM76214.1"/>
    <property type="molecule type" value="Genomic_DNA"/>
</dbReference>
<dbReference type="STRING" id="55802.TBCH5v1_2319"/>
<gene>
    <name evidence="2" type="ORF">TBCH5v1_2319</name>
</gene>
<sequence>MRKKERQLVTLGLIVLFGVIAYWAYSGFSVGGFVDLNNSLNSNETTATETYTLGISNLAATVLDVGDVKISFSIANADKFNITSVKLYYALNVADPANASYTAVSLTDVNGTYEYTVDTKFGDVLYYYIEIQYVEDGNTKVFRYPSTGYESVTVTDTVAPTATLTIDYNATTGNATILINASDNDAIDKVILFYAITADGNLTNVTFSNVTLTVAPYTYTLTVDTNTTDTIYPYLDVYAEVYDLSGNMVRVPANGTIQLYANETKSIAG</sequence>
<dbReference type="AlphaFoldDB" id="A0A0S1XEK2"/>
<evidence type="ECO:0000313" key="3">
    <source>
        <dbReference type="Proteomes" id="UP000066042"/>
    </source>
</evidence>
<dbReference type="RefSeq" id="WP_056934642.1">
    <property type="nucleotide sequence ID" value="NZ_CP013050.1"/>
</dbReference>
<protein>
    <submittedName>
        <fullName evidence="2">Uncharacterized protein</fullName>
    </submittedName>
</protein>
<dbReference type="GeneID" id="26137536"/>
<keyword evidence="1" id="KW-1133">Transmembrane helix</keyword>
<evidence type="ECO:0000256" key="1">
    <source>
        <dbReference type="SAM" id="Phobius"/>
    </source>
</evidence>
<name>A0A0S1XEK2_THEBA</name>
<accession>A0A0S1XEK2</accession>
<keyword evidence="1" id="KW-0812">Transmembrane</keyword>
<organism evidence="2 3">
    <name type="scientific">Thermococcus barophilus</name>
    <dbReference type="NCBI Taxonomy" id="55802"/>
    <lineage>
        <taxon>Archaea</taxon>
        <taxon>Methanobacteriati</taxon>
        <taxon>Methanobacteriota</taxon>
        <taxon>Thermococci</taxon>
        <taxon>Thermococcales</taxon>
        <taxon>Thermococcaceae</taxon>
        <taxon>Thermococcus</taxon>
    </lineage>
</organism>
<evidence type="ECO:0000313" key="2">
    <source>
        <dbReference type="EMBL" id="ALM76214.1"/>
    </source>
</evidence>
<reference evidence="2 3" key="1">
    <citation type="journal article" date="2016" name="Genome Announc.">
        <title>Complete genome sequence of the hyperthermophilic and piezophilic archaeon Thermococcus barophilus Ch5, capable of growth at the expense of hydrogenogenesis from carbon monoxide and formate.</title>
        <authorList>
            <person name="Oger P."/>
            <person name="Sokolova T.G."/>
            <person name="Kozhevnikova D.A."/>
            <person name="Taranov E.A."/>
            <person name="Vannier P."/>
            <person name="Lee H.S."/>
            <person name="Kwon K.K."/>
            <person name="Kang S.G."/>
            <person name="Lee J.H."/>
            <person name="Bonch-Osmolovskaya E.A."/>
            <person name="Lebedinsky A.V."/>
        </authorList>
    </citation>
    <scope>NUCLEOTIDE SEQUENCE [LARGE SCALE GENOMIC DNA]</scope>
    <source>
        <strain evidence="3">Ch5</strain>
    </source>
</reference>
<keyword evidence="1" id="KW-0472">Membrane</keyword>
<feature type="transmembrane region" description="Helical" evidence="1">
    <location>
        <begin position="7"/>
        <end position="25"/>
    </location>
</feature>
<dbReference type="PATRIC" id="fig|55802.8.peg.2299"/>
<dbReference type="Proteomes" id="UP000066042">
    <property type="component" value="Chromosome"/>
</dbReference>